<evidence type="ECO:0000313" key="3">
    <source>
        <dbReference type="Proteomes" id="UP001497516"/>
    </source>
</evidence>
<protein>
    <submittedName>
        <fullName evidence="2">Uncharacterized protein</fullName>
    </submittedName>
</protein>
<feature type="compositionally biased region" description="Polar residues" evidence="1">
    <location>
        <begin position="66"/>
        <end position="83"/>
    </location>
</feature>
<evidence type="ECO:0000256" key="1">
    <source>
        <dbReference type="SAM" id="MobiDB-lite"/>
    </source>
</evidence>
<dbReference type="EMBL" id="OZ034822">
    <property type="protein sequence ID" value="CAL1411112.1"/>
    <property type="molecule type" value="Genomic_DNA"/>
</dbReference>
<name>A0AAV2GLI8_9ROSI</name>
<dbReference type="AlphaFoldDB" id="A0AAV2GLI8"/>
<organism evidence="2 3">
    <name type="scientific">Linum trigynum</name>
    <dbReference type="NCBI Taxonomy" id="586398"/>
    <lineage>
        <taxon>Eukaryota</taxon>
        <taxon>Viridiplantae</taxon>
        <taxon>Streptophyta</taxon>
        <taxon>Embryophyta</taxon>
        <taxon>Tracheophyta</taxon>
        <taxon>Spermatophyta</taxon>
        <taxon>Magnoliopsida</taxon>
        <taxon>eudicotyledons</taxon>
        <taxon>Gunneridae</taxon>
        <taxon>Pentapetalae</taxon>
        <taxon>rosids</taxon>
        <taxon>fabids</taxon>
        <taxon>Malpighiales</taxon>
        <taxon>Linaceae</taxon>
        <taxon>Linum</taxon>
    </lineage>
</organism>
<reference evidence="2 3" key="1">
    <citation type="submission" date="2024-04" db="EMBL/GenBank/DDBJ databases">
        <authorList>
            <person name="Fracassetti M."/>
        </authorList>
    </citation>
    <scope>NUCLEOTIDE SEQUENCE [LARGE SCALE GENOMIC DNA]</scope>
</reference>
<sequence length="156" mass="17289">MQVPQPLPCRQEQLHQRKLILDDLDEDSLTRPIPGQAKHHVRTVAKVKGRRLIKLANKGHVAGEEGTSQGIFRPRQGSSQKTTGGVEPEQVAAEDCILDATCPLPPRNNGQSPHKREAEMVADSETSLFEEEDPYFKLKIRAPEPGLNKGTRSIRG</sequence>
<accession>A0AAV2GLI8</accession>
<feature type="region of interest" description="Disordered" evidence="1">
    <location>
        <begin position="58"/>
        <end position="90"/>
    </location>
</feature>
<feature type="region of interest" description="Disordered" evidence="1">
    <location>
        <begin position="102"/>
        <end position="128"/>
    </location>
</feature>
<dbReference type="Proteomes" id="UP001497516">
    <property type="component" value="Chromosome 9"/>
</dbReference>
<proteinExistence type="predicted"/>
<keyword evidence="3" id="KW-1185">Reference proteome</keyword>
<gene>
    <name evidence="2" type="ORF">LTRI10_LOCUS50487</name>
</gene>
<evidence type="ECO:0000313" key="2">
    <source>
        <dbReference type="EMBL" id="CAL1411112.1"/>
    </source>
</evidence>